<dbReference type="Gene3D" id="3.40.50.2000">
    <property type="entry name" value="Glycogen Phosphorylase B"/>
    <property type="match status" value="2"/>
</dbReference>
<dbReference type="GO" id="GO:0009103">
    <property type="term" value="P:lipopolysaccharide biosynthetic process"/>
    <property type="evidence" value="ECO:0007669"/>
    <property type="project" value="TreeGrafter"/>
</dbReference>
<dbReference type="AlphaFoldDB" id="A0A3A4QTL8"/>
<dbReference type="PANTHER" id="PTHR46401">
    <property type="entry name" value="GLYCOSYLTRANSFERASE WBBK-RELATED"/>
    <property type="match status" value="1"/>
</dbReference>
<dbReference type="Pfam" id="PF13692">
    <property type="entry name" value="Glyco_trans_1_4"/>
    <property type="match status" value="1"/>
</dbReference>
<gene>
    <name evidence="2" type="ORF">C4541_10790</name>
</gene>
<dbReference type="GO" id="GO:0016757">
    <property type="term" value="F:glycosyltransferase activity"/>
    <property type="evidence" value="ECO:0007669"/>
    <property type="project" value="TreeGrafter"/>
</dbReference>
<dbReference type="EMBL" id="QZJZ01000085">
    <property type="protein sequence ID" value="RJP57174.1"/>
    <property type="molecule type" value="Genomic_DNA"/>
</dbReference>
<comment type="caution">
    <text evidence="2">The sequence shown here is derived from an EMBL/GenBank/DDBJ whole genome shotgun (WGS) entry which is preliminary data.</text>
</comment>
<name>A0A3A4QTL8_9BACT</name>
<keyword evidence="1 2" id="KW-0808">Transferase</keyword>
<accession>A0A3A4QTL8</accession>
<sequence length="397" mass="44434">MRIAFVTPEYIHDTFFDGGLANYLHRISLTLKEFGIEPIIVVAGNKTETINHNGIEVRIVNTSPDFWYKALNRITLKKYRLSLMWLHQSRALNNAVQTLHREKPIDLIQYPSYTAPGFWKNKDIPSITRLSSYQPALRIASGNTRPTRDILLSEKIEEIALKRSDYIFGPSYVIAGMVKQATGKDVTVIETPFVPSHAAVDDALYTSLLKGKRYLLYFGKLSRLKGIAAVGDMIFELLDAHQNLYFVFAGQSYNYEGKPIMEYVWERAGTHRGRAVHIGKTPQSQLFPVLENAYAVVIPSLIDNFPNTVIEAMAHKKVVVGTRGSSCEQLIDDGKSGFLCEINDPVSLRSAIEKALALSPSDKTAMEGKAAARIQKLSPSIVGKELVDFYRALLNKP</sequence>
<evidence type="ECO:0000313" key="2">
    <source>
        <dbReference type="EMBL" id="RJP57174.1"/>
    </source>
</evidence>
<reference evidence="2 3" key="1">
    <citation type="journal article" date="2017" name="ISME J.">
        <title>Energy and carbon metabolisms in a deep terrestrial subsurface fluid microbial community.</title>
        <authorList>
            <person name="Momper L."/>
            <person name="Jungbluth S.P."/>
            <person name="Lee M.D."/>
            <person name="Amend J.P."/>
        </authorList>
    </citation>
    <scope>NUCLEOTIDE SEQUENCE [LARGE SCALE GENOMIC DNA]</scope>
    <source>
        <strain evidence="2">SURF_26</strain>
    </source>
</reference>
<dbReference type="PANTHER" id="PTHR46401:SF2">
    <property type="entry name" value="GLYCOSYLTRANSFERASE WBBK-RELATED"/>
    <property type="match status" value="1"/>
</dbReference>
<protein>
    <submittedName>
        <fullName evidence="2">Glycosyltransferase</fullName>
    </submittedName>
</protein>
<dbReference type="SUPFAM" id="SSF53756">
    <property type="entry name" value="UDP-Glycosyltransferase/glycogen phosphorylase"/>
    <property type="match status" value="1"/>
</dbReference>
<dbReference type="Proteomes" id="UP000266426">
    <property type="component" value="Unassembled WGS sequence"/>
</dbReference>
<evidence type="ECO:0000256" key="1">
    <source>
        <dbReference type="ARBA" id="ARBA00022679"/>
    </source>
</evidence>
<evidence type="ECO:0000313" key="3">
    <source>
        <dbReference type="Proteomes" id="UP000266426"/>
    </source>
</evidence>
<proteinExistence type="predicted"/>
<organism evidence="2 3">
    <name type="scientific">Candidatus Auribacter fodinae</name>
    <dbReference type="NCBI Taxonomy" id="2093366"/>
    <lineage>
        <taxon>Bacteria</taxon>
        <taxon>Pseudomonadati</taxon>
        <taxon>Candidatus Auribacterota</taxon>
        <taxon>Candidatus Auribacteria</taxon>
        <taxon>Candidatus Auribacterales</taxon>
        <taxon>Candidatus Auribacteraceae</taxon>
        <taxon>Candidatus Auribacter</taxon>
    </lineage>
</organism>
<dbReference type="CDD" id="cd03801">
    <property type="entry name" value="GT4_PimA-like"/>
    <property type="match status" value="1"/>
</dbReference>